<comment type="similarity">
    <text evidence="1">Belongs to the CpsD/CapB family.</text>
</comment>
<dbReference type="InterPro" id="IPR027417">
    <property type="entry name" value="P-loop_NTPase"/>
</dbReference>
<dbReference type="Gene3D" id="3.40.50.300">
    <property type="entry name" value="P-loop containing nucleotide triphosphate hydrolases"/>
    <property type="match status" value="1"/>
</dbReference>
<proteinExistence type="inferred from homology"/>
<evidence type="ECO:0000256" key="7">
    <source>
        <dbReference type="ARBA" id="ARBA00023137"/>
    </source>
</evidence>
<evidence type="ECO:0000256" key="3">
    <source>
        <dbReference type="ARBA" id="ARBA00022679"/>
    </source>
</evidence>
<reference evidence="10 11" key="1">
    <citation type="submission" date="2023-04" db="EMBL/GenBank/DDBJ databases">
        <authorList>
            <person name="Hsu D."/>
        </authorList>
    </citation>
    <scope>NUCLEOTIDE SEQUENCE [LARGE SCALE GENOMIC DNA]</scope>
    <source>
        <strain evidence="10 11">MK1</strain>
    </source>
</reference>
<evidence type="ECO:0000256" key="2">
    <source>
        <dbReference type="ARBA" id="ARBA00011903"/>
    </source>
</evidence>
<protein>
    <recommendedName>
        <fullName evidence="2">non-specific protein-tyrosine kinase</fullName>
        <ecNumber evidence="2">2.7.10.2</ecNumber>
    </recommendedName>
</protein>
<comment type="catalytic activity">
    <reaction evidence="8">
        <text>L-tyrosyl-[protein] + ATP = O-phospho-L-tyrosyl-[protein] + ADP + H(+)</text>
        <dbReference type="Rhea" id="RHEA:10596"/>
        <dbReference type="Rhea" id="RHEA-COMP:10136"/>
        <dbReference type="Rhea" id="RHEA-COMP:20101"/>
        <dbReference type="ChEBI" id="CHEBI:15378"/>
        <dbReference type="ChEBI" id="CHEBI:30616"/>
        <dbReference type="ChEBI" id="CHEBI:46858"/>
        <dbReference type="ChEBI" id="CHEBI:61978"/>
        <dbReference type="ChEBI" id="CHEBI:456216"/>
        <dbReference type="EC" id="2.7.10.2"/>
    </reaction>
</comment>
<keyword evidence="6" id="KW-0067">ATP-binding</keyword>
<dbReference type="NCBIfam" id="TIGR01007">
    <property type="entry name" value="eps_fam"/>
    <property type="match status" value="1"/>
</dbReference>
<dbReference type="GO" id="GO:0005886">
    <property type="term" value="C:plasma membrane"/>
    <property type="evidence" value="ECO:0007669"/>
    <property type="project" value="TreeGrafter"/>
</dbReference>
<dbReference type="PANTHER" id="PTHR32309:SF13">
    <property type="entry name" value="FERRIC ENTEROBACTIN TRANSPORT PROTEIN FEPE"/>
    <property type="match status" value="1"/>
</dbReference>
<dbReference type="AlphaFoldDB" id="A0AAU0UR38"/>
<evidence type="ECO:0000256" key="6">
    <source>
        <dbReference type="ARBA" id="ARBA00022840"/>
    </source>
</evidence>
<evidence type="ECO:0000256" key="8">
    <source>
        <dbReference type="ARBA" id="ARBA00051245"/>
    </source>
</evidence>
<dbReference type="GO" id="GO:0005524">
    <property type="term" value="F:ATP binding"/>
    <property type="evidence" value="ECO:0007669"/>
    <property type="project" value="UniProtKB-KW"/>
</dbReference>
<evidence type="ECO:0000256" key="4">
    <source>
        <dbReference type="ARBA" id="ARBA00022741"/>
    </source>
</evidence>
<sequence>MFSSQQKSKKERWLVTYKQPKTAASEAYRLIRTNLKYSQASGQLQSIMFTSAGPGEGKSTTAANVAVTMAQAGQKTLVIDCDMRKPVQHKIFGLTNIMGVTNLLVEHLLPEEVIQETGIYGLNVITCGPIPPNPSELLGSEGMKDFLQNIRGTYDQIIIDCPPVIAVTDAMVAGALVDGVVLVVKAYDSNVDMVNEAKKLLNSAGAKVIGAVLNKVKAKGKDYYYYHYYDS</sequence>
<dbReference type="GO" id="GO:0042802">
    <property type="term" value="F:identical protein binding"/>
    <property type="evidence" value="ECO:0007669"/>
    <property type="project" value="UniProtKB-ARBA"/>
</dbReference>
<dbReference type="GO" id="GO:0004715">
    <property type="term" value="F:non-membrane spanning protein tyrosine kinase activity"/>
    <property type="evidence" value="ECO:0007669"/>
    <property type="project" value="UniProtKB-EC"/>
</dbReference>
<evidence type="ECO:0000256" key="5">
    <source>
        <dbReference type="ARBA" id="ARBA00022777"/>
    </source>
</evidence>
<evidence type="ECO:0000259" key="9">
    <source>
        <dbReference type="Pfam" id="PF13614"/>
    </source>
</evidence>
<dbReference type="CDD" id="cd05387">
    <property type="entry name" value="BY-kinase"/>
    <property type="match status" value="1"/>
</dbReference>
<dbReference type="Proteomes" id="UP001329915">
    <property type="component" value="Chromosome"/>
</dbReference>
<name>A0AAU0UR38_9FIRM</name>
<gene>
    <name evidence="10" type="ORF">MFMK1_002594</name>
</gene>
<dbReference type="KEGG" id="dbc:MFMK1_002594"/>
<dbReference type="InterPro" id="IPR005702">
    <property type="entry name" value="Wzc-like_C"/>
</dbReference>
<dbReference type="RefSeq" id="WP_366922153.1">
    <property type="nucleotide sequence ID" value="NZ_CP121694.1"/>
</dbReference>
<dbReference type="InterPro" id="IPR025669">
    <property type="entry name" value="AAA_dom"/>
</dbReference>
<dbReference type="SUPFAM" id="SSF52540">
    <property type="entry name" value="P-loop containing nucleoside triphosphate hydrolases"/>
    <property type="match status" value="1"/>
</dbReference>
<feature type="domain" description="AAA" evidence="9">
    <location>
        <begin position="50"/>
        <end position="183"/>
    </location>
</feature>
<dbReference type="InterPro" id="IPR050445">
    <property type="entry name" value="Bact_polysacc_biosynth/exp"/>
</dbReference>
<dbReference type="FunFam" id="3.40.50.300:FF:000527">
    <property type="entry name" value="Tyrosine-protein kinase etk"/>
    <property type="match status" value="1"/>
</dbReference>
<organism evidence="10 11">
    <name type="scientific">Metallumcola ferriviriculae</name>
    <dbReference type="NCBI Taxonomy" id="3039180"/>
    <lineage>
        <taxon>Bacteria</taxon>
        <taxon>Bacillati</taxon>
        <taxon>Bacillota</taxon>
        <taxon>Clostridia</taxon>
        <taxon>Neomoorellales</taxon>
        <taxon>Desulfitibacteraceae</taxon>
        <taxon>Metallumcola</taxon>
    </lineage>
</organism>
<dbReference type="PANTHER" id="PTHR32309">
    <property type="entry name" value="TYROSINE-PROTEIN KINASE"/>
    <property type="match status" value="1"/>
</dbReference>
<evidence type="ECO:0000313" key="10">
    <source>
        <dbReference type="EMBL" id="WRO22755.1"/>
    </source>
</evidence>
<dbReference type="EMBL" id="CP121694">
    <property type="protein sequence ID" value="WRO22755.1"/>
    <property type="molecule type" value="Genomic_DNA"/>
</dbReference>
<keyword evidence="4" id="KW-0547">Nucleotide-binding</keyword>
<keyword evidence="5 10" id="KW-0418">Kinase</keyword>
<keyword evidence="11" id="KW-1185">Reference proteome</keyword>
<evidence type="ECO:0000256" key="1">
    <source>
        <dbReference type="ARBA" id="ARBA00007316"/>
    </source>
</evidence>
<evidence type="ECO:0000313" key="11">
    <source>
        <dbReference type="Proteomes" id="UP001329915"/>
    </source>
</evidence>
<dbReference type="Pfam" id="PF13614">
    <property type="entry name" value="AAA_31"/>
    <property type="match status" value="1"/>
</dbReference>
<accession>A0AAU0UR38</accession>
<keyword evidence="7" id="KW-0829">Tyrosine-protein kinase</keyword>
<dbReference type="EC" id="2.7.10.2" evidence="2"/>
<keyword evidence="3" id="KW-0808">Transferase</keyword>